<accession>A0ABU7C0P8</accession>
<dbReference type="Proteomes" id="UP001345963">
    <property type="component" value="Unassembled WGS sequence"/>
</dbReference>
<organism evidence="2 3">
    <name type="scientific">Ataeniobius toweri</name>
    <dbReference type="NCBI Taxonomy" id="208326"/>
    <lineage>
        <taxon>Eukaryota</taxon>
        <taxon>Metazoa</taxon>
        <taxon>Chordata</taxon>
        <taxon>Craniata</taxon>
        <taxon>Vertebrata</taxon>
        <taxon>Euteleostomi</taxon>
        <taxon>Actinopterygii</taxon>
        <taxon>Neopterygii</taxon>
        <taxon>Teleostei</taxon>
        <taxon>Neoteleostei</taxon>
        <taxon>Acanthomorphata</taxon>
        <taxon>Ovalentaria</taxon>
        <taxon>Atherinomorphae</taxon>
        <taxon>Cyprinodontiformes</taxon>
        <taxon>Goodeidae</taxon>
        <taxon>Ataeniobius</taxon>
    </lineage>
</organism>
<sequence length="152" mass="17253">MRNHRLCEMIFFSFHVLELQQIKKNQKRRVQIQVDYFCISGFLTLLIFIHSINLSLPFFFPTVIVMSYFYPTLCMLSGNILSFSYSIIHLISCFIMSPCWLSAYSYEYDMNMGFTLSFCVRLAQSQAEGISDVLGGEACSSASSCSPAPVTG</sequence>
<proteinExistence type="predicted"/>
<gene>
    <name evidence="2" type="ORF">ATANTOWER_025625</name>
</gene>
<feature type="transmembrane region" description="Helical" evidence="1">
    <location>
        <begin position="34"/>
        <end position="52"/>
    </location>
</feature>
<protein>
    <submittedName>
        <fullName evidence="2">Uncharacterized protein</fullName>
    </submittedName>
</protein>
<name>A0ABU7C0P8_9TELE</name>
<feature type="transmembrane region" description="Helical" evidence="1">
    <location>
        <begin position="83"/>
        <end position="106"/>
    </location>
</feature>
<reference evidence="2 3" key="1">
    <citation type="submission" date="2021-07" db="EMBL/GenBank/DDBJ databases">
        <authorList>
            <person name="Palmer J.M."/>
        </authorList>
    </citation>
    <scope>NUCLEOTIDE SEQUENCE [LARGE SCALE GENOMIC DNA]</scope>
    <source>
        <strain evidence="2 3">AT_MEX2019</strain>
        <tissue evidence="2">Muscle</tissue>
    </source>
</reference>
<keyword evidence="1" id="KW-0472">Membrane</keyword>
<keyword evidence="1" id="KW-1133">Transmembrane helix</keyword>
<evidence type="ECO:0000313" key="2">
    <source>
        <dbReference type="EMBL" id="MED6256413.1"/>
    </source>
</evidence>
<dbReference type="EMBL" id="JAHUTI010074798">
    <property type="protein sequence ID" value="MED6256413.1"/>
    <property type="molecule type" value="Genomic_DNA"/>
</dbReference>
<evidence type="ECO:0000313" key="3">
    <source>
        <dbReference type="Proteomes" id="UP001345963"/>
    </source>
</evidence>
<evidence type="ECO:0000256" key="1">
    <source>
        <dbReference type="SAM" id="Phobius"/>
    </source>
</evidence>
<keyword evidence="3" id="KW-1185">Reference proteome</keyword>
<comment type="caution">
    <text evidence="2">The sequence shown here is derived from an EMBL/GenBank/DDBJ whole genome shotgun (WGS) entry which is preliminary data.</text>
</comment>
<keyword evidence="1" id="KW-0812">Transmembrane</keyword>